<dbReference type="SMR" id="A2EA53"/>
<accession>A2EA53</accession>
<dbReference type="GO" id="GO:0005794">
    <property type="term" value="C:Golgi apparatus"/>
    <property type="evidence" value="ECO:0000318"/>
    <property type="project" value="GO_Central"/>
</dbReference>
<gene>
    <name evidence="2" type="ORF">TVAG_484100</name>
</gene>
<dbReference type="eggNOG" id="KOG0084">
    <property type="taxonomic scope" value="Eukaryota"/>
</dbReference>
<dbReference type="FunFam" id="3.40.50.300:FF:002139">
    <property type="entry name" value="GTP-binding protein YPT10"/>
    <property type="match status" value="1"/>
</dbReference>
<dbReference type="Gene3D" id="3.40.50.300">
    <property type="entry name" value="P-loop containing nucleotide triphosphate hydrolases"/>
    <property type="match status" value="1"/>
</dbReference>
<dbReference type="SMART" id="SM00175">
    <property type="entry name" value="RAB"/>
    <property type="match status" value="1"/>
</dbReference>
<keyword evidence="1" id="KW-0547">Nucleotide-binding</keyword>
<dbReference type="VEuPathDB" id="TrichDB:TVAG_484100"/>
<proteinExistence type="predicted"/>
<dbReference type="SUPFAM" id="SSF52540">
    <property type="entry name" value="P-loop containing nucleoside triphosphate hydrolases"/>
    <property type="match status" value="1"/>
</dbReference>
<dbReference type="Proteomes" id="UP000001542">
    <property type="component" value="Unassembled WGS sequence"/>
</dbReference>
<protein>
    <submittedName>
        <fullName evidence="2">Small GTP-binding protein, putative</fullName>
    </submittedName>
</protein>
<keyword evidence="3" id="KW-1185">Reference proteome</keyword>
<dbReference type="OrthoDB" id="48625at2759"/>
<dbReference type="OMA" id="NTAMICF"/>
<dbReference type="PRINTS" id="PR00449">
    <property type="entry name" value="RASTRNSFRMNG"/>
</dbReference>
<dbReference type="InterPro" id="IPR005225">
    <property type="entry name" value="Small_GTP-bd"/>
</dbReference>
<dbReference type="NCBIfam" id="TIGR00231">
    <property type="entry name" value="small_GTP"/>
    <property type="match status" value="1"/>
</dbReference>
<dbReference type="InterPro" id="IPR001806">
    <property type="entry name" value="Small_GTPase"/>
</dbReference>
<dbReference type="KEGG" id="tva:4768433"/>
<dbReference type="RefSeq" id="XP_001322722.1">
    <property type="nucleotide sequence ID" value="XM_001322687.1"/>
</dbReference>
<evidence type="ECO:0000313" key="2">
    <source>
        <dbReference type="EMBL" id="EAY10499.1"/>
    </source>
</evidence>
<dbReference type="SMART" id="SM00173">
    <property type="entry name" value="RAS"/>
    <property type="match status" value="1"/>
</dbReference>
<organism evidence="2 3">
    <name type="scientific">Trichomonas vaginalis (strain ATCC PRA-98 / G3)</name>
    <dbReference type="NCBI Taxonomy" id="412133"/>
    <lineage>
        <taxon>Eukaryota</taxon>
        <taxon>Metamonada</taxon>
        <taxon>Parabasalia</taxon>
        <taxon>Trichomonadida</taxon>
        <taxon>Trichomonadidae</taxon>
        <taxon>Trichomonas</taxon>
    </lineage>
</organism>
<dbReference type="STRING" id="5722.A2EA53"/>
<dbReference type="PANTHER" id="PTHR47978">
    <property type="match status" value="1"/>
</dbReference>
<reference evidence="2" key="2">
    <citation type="journal article" date="2007" name="Science">
        <title>Draft genome sequence of the sexually transmitted pathogen Trichomonas vaginalis.</title>
        <authorList>
            <person name="Carlton J.M."/>
            <person name="Hirt R.P."/>
            <person name="Silva J.C."/>
            <person name="Delcher A.L."/>
            <person name="Schatz M."/>
            <person name="Zhao Q."/>
            <person name="Wortman J.R."/>
            <person name="Bidwell S.L."/>
            <person name="Alsmark U.C.M."/>
            <person name="Besteiro S."/>
            <person name="Sicheritz-Ponten T."/>
            <person name="Noel C.J."/>
            <person name="Dacks J.B."/>
            <person name="Foster P.G."/>
            <person name="Simillion C."/>
            <person name="Van de Peer Y."/>
            <person name="Miranda-Saavedra D."/>
            <person name="Barton G.J."/>
            <person name="Westrop G.D."/>
            <person name="Mueller S."/>
            <person name="Dessi D."/>
            <person name="Fiori P.L."/>
            <person name="Ren Q."/>
            <person name="Paulsen I."/>
            <person name="Zhang H."/>
            <person name="Bastida-Corcuera F.D."/>
            <person name="Simoes-Barbosa A."/>
            <person name="Brown M.T."/>
            <person name="Hayes R.D."/>
            <person name="Mukherjee M."/>
            <person name="Okumura C.Y."/>
            <person name="Schneider R."/>
            <person name="Smith A.J."/>
            <person name="Vanacova S."/>
            <person name="Villalvazo M."/>
            <person name="Haas B.J."/>
            <person name="Pertea M."/>
            <person name="Feldblyum T.V."/>
            <person name="Utterback T.R."/>
            <person name="Shu C.L."/>
            <person name="Osoegawa K."/>
            <person name="de Jong P.J."/>
            <person name="Hrdy I."/>
            <person name="Horvathova L."/>
            <person name="Zubacova Z."/>
            <person name="Dolezal P."/>
            <person name="Malik S.B."/>
            <person name="Logsdon J.M. Jr."/>
            <person name="Henze K."/>
            <person name="Gupta A."/>
            <person name="Wang C.C."/>
            <person name="Dunne R.L."/>
            <person name="Upcroft J.A."/>
            <person name="Upcroft P."/>
            <person name="White O."/>
            <person name="Salzberg S.L."/>
            <person name="Tang P."/>
            <person name="Chiu C.-H."/>
            <person name="Lee Y.-S."/>
            <person name="Embley T.M."/>
            <person name="Coombs G.H."/>
            <person name="Mottram J.C."/>
            <person name="Tachezy J."/>
            <person name="Fraser-Liggett C.M."/>
            <person name="Johnson P.J."/>
        </authorList>
    </citation>
    <scope>NUCLEOTIDE SEQUENCE [LARGE SCALE GENOMIC DNA]</scope>
    <source>
        <strain evidence="2">G3</strain>
    </source>
</reference>
<dbReference type="GO" id="GO:0003924">
    <property type="term" value="F:GTPase activity"/>
    <property type="evidence" value="ECO:0000318"/>
    <property type="project" value="GO_Central"/>
</dbReference>
<dbReference type="SMART" id="SM00174">
    <property type="entry name" value="RHO"/>
    <property type="match status" value="1"/>
</dbReference>
<dbReference type="Pfam" id="PF00071">
    <property type="entry name" value="Ras"/>
    <property type="match status" value="1"/>
</dbReference>
<reference evidence="2" key="1">
    <citation type="submission" date="2006-10" db="EMBL/GenBank/DDBJ databases">
        <authorList>
            <person name="Amadeo P."/>
            <person name="Zhao Q."/>
            <person name="Wortman J."/>
            <person name="Fraser-Liggett C."/>
            <person name="Carlton J."/>
        </authorList>
    </citation>
    <scope>NUCLEOTIDE SEQUENCE</scope>
    <source>
        <strain evidence="2">G3</strain>
    </source>
</reference>
<dbReference type="EMBL" id="DS113337">
    <property type="protein sequence ID" value="EAY10499.1"/>
    <property type="molecule type" value="Genomic_DNA"/>
</dbReference>
<evidence type="ECO:0000256" key="1">
    <source>
        <dbReference type="ARBA" id="ARBA00022741"/>
    </source>
</evidence>
<sequence length="192" mass="21496">MNLKAQTLKVTLAGNANAGKTCMIHRLIHFQYVEGFHQTVGTATHDWSPIVGDKTLDIQIYDTAGAERYRSIASIYFREANGAVITYDASDEVPTEDLKFWIQSFREMAKVNAPIVIAANKADLIEDRSALQTQVNKVKEEFGYPVFITSSKTGEGIAQMFQFLAEKIHEVFPDSITIDSEFHENEQPGCQC</sequence>
<name>A2EA53_TRIV3</name>
<dbReference type="GO" id="GO:0005768">
    <property type="term" value="C:endosome"/>
    <property type="evidence" value="ECO:0000318"/>
    <property type="project" value="GO_Central"/>
</dbReference>
<dbReference type="InParanoid" id="A2EA53"/>
<dbReference type="VEuPathDB" id="TrichDB:TVAGG3_0980730"/>
<dbReference type="AlphaFoldDB" id="A2EA53"/>
<dbReference type="PROSITE" id="PS51419">
    <property type="entry name" value="RAB"/>
    <property type="match status" value="1"/>
</dbReference>
<evidence type="ECO:0000313" key="3">
    <source>
        <dbReference type="Proteomes" id="UP000001542"/>
    </source>
</evidence>
<dbReference type="InterPro" id="IPR027417">
    <property type="entry name" value="P-loop_NTPase"/>
</dbReference>
<dbReference type="GO" id="GO:0005525">
    <property type="term" value="F:GTP binding"/>
    <property type="evidence" value="ECO:0000318"/>
    <property type="project" value="GO_Central"/>
</dbReference>
<dbReference type="CDD" id="cd00154">
    <property type="entry name" value="Rab"/>
    <property type="match status" value="1"/>
</dbReference>